<dbReference type="PROSITE" id="PS51257">
    <property type="entry name" value="PROKAR_LIPOPROTEIN"/>
    <property type="match status" value="1"/>
</dbReference>
<proteinExistence type="predicted"/>
<evidence type="ECO:0000259" key="4">
    <source>
        <dbReference type="Pfam" id="PF18962"/>
    </source>
</evidence>
<dbReference type="NCBIfam" id="TIGR04183">
    <property type="entry name" value="Por_Secre_tail"/>
    <property type="match status" value="1"/>
</dbReference>
<keyword evidence="2" id="KW-0325">Glycoprotein</keyword>
<evidence type="ECO:0000256" key="1">
    <source>
        <dbReference type="ARBA" id="ARBA00022729"/>
    </source>
</evidence>
<dbReference type="InterPro" id="IPR015943">
    <property type="entry name" value="WD40/YVTN_repeat-like_dom_sf"/>
</dbReference>
<dbReference type="InterPro" id="IPR046450">
    <property type="entry name" value="PA_dom_sf"/>
</dbReference>
<evidence type="ECO:0000313" key="5">
    <source>
        <dbReference type="EMBL" id="OEK09312.1"/>
    </source>
</evidence>
<dbReference type="PANTHER" id="PTHR22702:SF1">
    <property type="entry name" value="PROTEASE-ASSOCIATED DOMAIN-CONTAINING PROTEIN 1"/>
    <property type="match status" value="1"/>
</dbReference>
<dbReference type="Proteomes" id="UP000095713">
    <property type="component" value="Unassembled WGS sequence"/>
</dbReference>
<evidence type="ECO:0000256" key="2">
    <source>
        <dbReference type="ARBA" id="ARBA00023180"/>
    </source>
</evidence>
<dbReference type="InterPro" id="IPR036278">
    <property type="entry name" value="Sialidase_sf"/>
</dbReference>
<gene>
    <name evidence="5" type="ORF">A8C32_11350</name>
</gene>
<evidence type="ECO:0008006" key="7">
    <source>
        <dbReference type="Google" id="ProtNLM"/>
    </source>
</evidence>
<dbReference type="InterPro" id="IPR003137">
    <property type="entry name" value="PA_domain"/>
</dbReference>
<dbReference type="CDD" id="cd04818">
    <property type="entry name" value="PA_subtilisin_1"/>
    <property type="match status" value="1"/>
</dbReference>
<feature type="domain" description="PA" evidence="3">
    <location>
        <begin position="272"/>
        <end position="363"/>
    </location>
</feature>
<dbReference type="SUPFAM" id="SSF50939">
    <property type="entry name" value="Sialidases"/>
    <property type="match status" value="2"/>
</dbReference>
<dbReference type="Pfam" id="PF02225">
    <property type="entry name" value="PA"/>
    <property type="match status" value="1"/>
</dbReference>
<comment type="caution">
    <text evidence="5">The sequence shown here is derived from an EMBL/GenBank/DDBJ whole genome shotgun (WGS) entry which is preliminary data.</text>
</comment>
<dbReference type="PANTHER" id="PTHR22702">
    <property type="entry name" value="PROTEASE-ASSOCIATED DOMAIN-CONTAINING PROTEIN"/>
    <property type="match status" value="1"/>
</dbReference>
<dbReference type="Pfam" id="PF18962">
    <property type="entry name" value="Por_Secre_tail"/>
    <property type="match status" value="1"/>
</dbReference>
<dbReference type="Gene3D" id="2.130.10.10">
    <property type="entry name" value="YVTN repeat-like/Quinoprotein amine dehydrogenase"/>
    <property type="match status" value="3"/>
</dbReference>
<name>A0A1E5TD58_9FLAO</name>
<reference evidence="5 6" key="1">
    <citation type="submission" date="2016-05" db="EMBL/GenBank/DDBJ databases">
        <title>Draft Genome Sequence of Algibacter sp. Strain SK-16 Isolated from the Surface Water of Aburatsubo Inlet.</title>
        <authorList>
            <person name="Wong S.-K."/>
            <person name="Yoshizawa S."/>
            <person name="Nakajima Y."/>
            <person name="Ogura Y."/>
            <person name="Tetsuya H."/>
            <person name="Hamasaki K."/>
        </authorList>
    </citation>
    <scope>NUCLEOTIDE SEQUENCE [LARGE SCALE GENOMIC DNA]</scope>
    <source>
        <strain evidence="5 6">SK-16</strain>
    </source>
</reference>
<protein>
    <recommendedName>
        <fullName evidence="7">Glycosyl hydrolase</fullName>
    </recommendedName>
</protein>
<evidence type="ECO:0000259" key="3">
    <source>
        <dbReference type="Pfam" id="PF02225"/>
    </source>
</evidence>
<dbReference type="STRING" id="1849968.A8C32_11350"/>
<keyword evidence="6" id="KW-1185">Reference proteome</keyword>
<sequence>MRLIKSLFLNLTQYTVKKTLLSISLLTLIIALACILNTPKEDVVSNLKAKHNEFLDKSPFKLNKNLSKKEKFEMGLPPNRYLSREWELTMNPEIGRPTPENISKIRKQLGSSLTARVPGDKASNIWIERGPNNVGGRVRALMFDPNDNTNETVFAAGVSGGLWKNINISSSSSTWTRVNIPENLNISCMTYDPTKPNVFYVGTGESYVGGDVNGDGLWQSTNGGTSWSRVFGGVTGETKFVTNAKLTVNSSSLITGEYQLARANFGPSLTSVTGDLVLVNDGVDTVIDGCTVLTNGAEINGNIAVVERGSCSFVAKVKNAQDAGAVAVLVVNDRVGPPSALGGVDGTVTIPSAMISRDAGQALITQLGSGVNVTIEAVSSSPVASGYLTPGIHHINDVEVRDIGGGNSEVYVAAASSRYTDGSPSSLFGVEEYGLYRSSSNGNTWSKLVLPLTSEGAVYTPNDIEIGADNTIWIATTRNTSGLGGGVILSSTNGTSYSIEKTIPKGRRTQIAVSKSNPGRIYVLVELSESTNAVQIIRTNDKFNSEEDLPLPDDVDINIPATDFTRGQAFYNLVIKVDPTNDNNVFLGGIDLFESNDSGDTWKQMSKWSNNNDLRALREPLVHADHHAITFGKGDVTKMLFGNDGGVYYSNNSGVSINRRNRGLNVTQFYTVGVAPTSAISGDYFYAGAQDNGTQFFENSNSGIDSSVINPTGGDGATTLVDQDGSDTYFIYNSVYNDRITKREYPSGVEIEVNRENLNRGDFINEGELDSNLDILYTNYSEGSDFQIRRYDLSGASILKSILSDNLMNSSPTAFKVSPFTKSSTVLLVGLERGKLLKITGANGSSPVWTEIGDGNFIGSISDIEFGQTESDIFVTIHNYGVENIWYSDDAGTSWEVKEGNLPDLPVKTILQNPLNLEEVLVGTELGVWYTNDFSSTDPTWRRSFNGMSNVKVTDLDLRDDNTVFAATYGRGIFSGKLLSKTLSIDENNEEAVSQIKVYPTVSNGDFKVSAPIDIKKGTLNIFDLNGREVYASKVDFNSGSSLDISLNVSSGIYVIKFMSEKRKPYTHKVIIK</sequence>
<dbReference type="EMBL" id="MDJD01000007">
    <property type="protein sequence ID" value="OEK09312.1"/>
    <property type="molecule type" value="Genomic_DNA"/>
</dbReference>
<evidence type="ECO:0000313" key="6">
    <source>
        <dbReference type="Proteomes" id="UP000095713"/>
    </source>
</evidence>
<dbReference type="SUPFAM" id="SSF52025">
    <property type="entry name" value="PA domain"/>
    <property type="match status" value="1"/>
</dbReference>
<accession>A0A1E5TD58</accession>
<keyword evidence="1" id="KW-0732">Signal</keyword>
<dbReference type="InterPro" id="IPR026444">
    <property type="entry name" value="Secre_tail"/>
</dbReference>
<dbReference type="Gene3D" id="3.50.30.30">
    <property type="match status" value="1"/>
</dbReference>
<organism evidence="5 6">
    <name type="scientific">Flavivirga aquatica</name>
    <dbReference type="NCBI Taxonomy" id="1849968"/>
    <lineage>
        <taxon>Bacteria</taxon>
        <taxon>Pseudomonadati</taxon>
        <taxon>Bacteroidota</taxon>
        <taxon>Flavobacteriia</taxon>
        <taxon>Flavobacteriales</taxon>
        <taxon>Flavobacteriaceae</taxon>
        <taxon>Flavivirga</taxon>
    </lineage>
</organism>
<dbReference type="AlphaFoldDB" id="A0A1E5TD58"/>
<dbReference type="SUPFAM" id="SSF110296">
    <property type="entry name" value="Oligoxyloglucan reducing end-specific cellobiohydrolase"/>
    <property type="match status" value="1"/>
</dbReference>
<feature type="domain" description="Secretion system C-terminal sorting" evidence="4">
    <location>
        <begin position="998"/>
        <end position="1072"/>
    </location>
</feature>